<dbReference type="Pfam" id="PF13643">
    <property type="entry name" value="DUF4145"/>
    <property type="match status" value="1"/>
</dbReference>
<evidence type="ECO:0000259" key="1">
    <source>
        <dbReference type="Pfam" id="PF13643"/>
    </source>
</evidence>
<keyword evidence="3" id="KW-1185">Reference proteome</keyword>
<name>A0ABS6PZK7_9PSED</name>
<reference evidence="2" key="1">
    <citation type="submission" date="2021-06" db="EMBL/GenBank/DDBJ databases">
        <title>Updating the genus Pseudomonas: Description of 43 new species and partition of the Pseudomonas putida group.</title>
        <authorList>
            <person name="Girard L."/>
            <person name="Lood C."/>
            <person name="Vandamme P."/>
            <person name="Rokni-Zadeh H."/>
            <person name="Van Noort V."/>
            <person name="Hofte M."/>
            <person name="Lavigne R."/>
            <person name="De Mot R."/>
        </authorList>
    </citation>
    <scope>NUCLEOTIDE SEQUENCE</scope>
    <source>
        <strain evidence="2">SWRI79</strain>
    </source>
</reference>
<dbReference type="EMBL" id="JAHSTV010000010">
    <property type="protein sequence ID" value="MBV4465809.1"/>
    <property type="molecule type" value="Genomic_DNA"/>
</dbReference>
<accession>A0ABS6PZK7</accession>
<feature type="domain" description="DUF4145" evidence="1">
    <location>
        <begin position="11"/>
        <end position="83"/>
    </location>
</feature>
<dbReference type="InterPro" id="IPR025285">
    <property type="entry name" value="DUF4145"/>
</dbReference>
<dbReference type="Proteomes" id="UP000886900">
    <property type="component" value="Unassembled WGS sequence"/>
</dbReference>
<protein>
    <submittedName>
        <fullName evidence="2">DUF4145 domain-containing protein</fullName>
    </submittedName>
</protein>
<gene>
    <name evidence="2" type="ORF">KVG95_21005</name>
</gene>
<sequence>MPDDIRRDYDEASAILELSPRGAATLIRLGIQKPCKDLGQPGENINKDIGARVAGGLDARLQQTLDAVRVIGNNAVHPGQIEIRVNKIQELKDRKGETVSCLSWGSFITGMSLVVGMLCLRETKDVDQDKN</sequence>
<proteinExistence type="predicted"/>
<organism evidence="2 3">
    <name type="scientific">Pseudomonas farris</name>
    <dbReference type="NCBI Taxonomy" id="2841207"/>
    <lineage>
        <taxon>Bacteria</taxon>
        <taxon>Pseudomonadati</taxon>
        <taxon>Pseudomonadota</taxon>
        <taxon>Gammaproteobacteria</taxon>
        <taxon>Pseudomonadales</taxon>
        <taxon>Pseudomonadaceae</taxon>
        <taxon>Pseudomonas</taxon>
    </lineage>
</organism>
<evidence type="ECO:0000313" key="3">
    <source>
        <dbReference type="Proteomes" id="UP000886900"/>
    </source>
</evidence>
<dbReference type="RefSeq" id="WP_217857783.1">
    <property type="nucleotide sequence ID" value="NZ_JAHSTV010000010.1"/>
</dbReference>
<evidence type="ECO:0000313" key="2">
    <source>
        <dbReference type="EMBL" id="MBV4465809.1"/>
    </source>
</evidence>
<comment type="caution">
    <text evidence="2">The sequence shown here is derived from an EMBL/GenBank/DDBJ whole genome shotgun (WGS) entry which is preliminary data.</text>
</comment>